<dbReference type="EMBL" id="BRVP01000015">
    <property type="protein sequence ID" value="GLB53274.1"/>
    <property type="molecule type" value="Genomic_DNA"/>
</dbReference>
<organism evidence="3 4">
    <name type="scientific">Neptunitalea chrysea</name>
    <dbReference type="NCBI Taxonomy" id="1647581"/>
    <lineage>
        <taxon>Bacteria</taxon>
        <taxon>Pseudomonadati</taxon>
        <taxon>Bacteroidota</taxon>
        <taxon>Flavobacteriia</taxon>
        <taxon>Flavobacteriales</taxon>
        <taxon>Flavobacteriaceae</taxon>
        <taxon>Neptunitalea</taxon>
    </lineage>
</organism>
<dbReference type="InterPro" id="IPR046551">
    <property type="entry name" value="DUF6705"/>
</dbReference>
<evidence type="ECO:0000313" key="3">
    <source>
        <dbReference type="EMBL" id="GLB53274.1"/>
    </source>
</evidence>
<dbReference type="RefSeq" id="WP_281755065.1">
    <property type="nucleotide sequence ID" value="NZ_BRVP01000015.1"/>
</dbReference>
<dbReference type="AlphaFoldDB" id="A0A9W6B5Z3"/>
<protein>
    <recommendedName>
        <fullName evidence="2">DUF6705 domain-containing protein</fullName>
    </recommendedName>
</protein>
<evidence type="ECO:0000259" key="2">
    <source>
        <dbReference type="Pfam" id="PF20448"/>
    </source>
</evidence>
<reference evidence="3" key="1">
    <citation type="submission" date="2022-07" db="EMBL/GenBank/DDBJ databases">
        <title>Taxonomy of Novel Oxalotrophic and Methylotrophic Bacteria.</title>
        <authorList>
            <person name="Sahin N."/>
            <person name="Tani A."/>
        </authorList>
    </citation>
    <scope>NUCLEOTIDE SEQUENCE</scope>
    <source>
        <strain evidence="3">AM327</strain>
    </source>
</reference>
<dbReference type="Pfam" id="PF20448">
    <property type="entry name" value="DUF6705"/>
    <property type="match status" value="1"/>
</dbReference>
<keyword evidence="4" id="KW-1185">Reference proteome</keyword>
<feature type="chain" id="PRO_5040758761" description="DUF6705 domain-containing protein" evidence="1">
    <location>
        <begin position="22"/>
        <end position="205"/>
    </location>
</feature>
<accession>A0A9W6B5Z3</accession>
<feature type="signal peptide" evidence="1">
    <location>
        <begin position="1"/>
        <end position="21"/>
    </location>
</feature>
<dbReference type="Proteomes" id="UP001143545">
    <property type="component" value="Unassembled WGS sequence"/>
</dbReference>
<evidence type="ECO:0000256" key="1">
    <source>
        <dbReference type="SAM" id="SignalP"/>
    </source>
</evidence>
<feature type="domain" description="DUF6705" evidence="2">
    <location>
        <begin position="5"/>
        <end position="204"/>
    </location>
</feature>
<keyword evidence="1" id="KW-0732">Signal</keyword>
<sequence>MVSKKVILFIGLLWFALGVQAQTPIVDIASDYNSDQIVENCYLKDVTNSFAPYIGTWQWCSGTDTLTIEMAKYSMVHDTLSLTPHYSDLLIGKYRYVKDGYEVINTLNYPITNTNVYTAHPIYTKFGLPPIIGARYRNDDYAGLFFRDYLKEKSESMKLVLQLTLVGEPSKVQLILENSEHWAFSAAEHRDPEFTIPNYVILTKI</sequence>
<gene>
    <name evidence="3" type="ORF">NBRC110019_23140</name>
</gene>
<evidence type="ECO:0000313" key="4">
    <source>
        <dbReference type="Proteomes" id="UP001143545"/>
    </source>
</evidence>
<name>A0A9W6B5Z3_9FLAO</name>
<comment type="caution">
    <text evidence="3">The sequence shown here is derived from an EMBL/GenBank/DDBJ whole genome shotgun (WGS) entry which is preliminary data.</text>
</comment>
<proteinExistence type="predicted"/>